<feature type="domain" description="Ras-GEF" evidence="4">
    <location>
        <begin position="1473"/>
        <end position="1719"/>
    </location>
</feature>
<evidence type="ECO:0000256" key="3">
    <source>
        <dbReference type="SAM" id="MobiDB-lite"/>
    </source>
</evidence>
<evidence type="ECO:0000256" key="2">
    <source>
        <dbReference type="PROSITE-ProRule" id="PRU00168"/>
    </source>
</evidence>
<keyword evidence="7" id="KW-1185">Reference proteome</keyword>
<feature type="region of interest" description="Disordered" evidence="3">
    <location>
        <begin position="775"/>
        <end position="817"/>
    </location>
</feature>
<gene>
    <name evidence="6" type="ORF">EJ08DRAFT_226676</name>
</gene>
<feature type="compositionally biased region" description="Low complexity" evidence="3">
    <location>
        <begin position="790"/>
        <end position="799"/>
    </location>
</feature>
<evidence type="ECO:0000313" key="6">
    <source>
        <dbReference type="EMBL" id="KAF2436127.1"/>
    </source>
</evidence>
<feature type="region of interest" description="Disordered" evidence="3">
    <location>
        <begin position="515"/>
        <end position="599"/>
    </location>
</feature>
<proteinExistence type="predicted"/>
<reference evidence="6" key="1">
    <citation type="journal article" date="2020" name="Stud. Mycol.">
        <title>101 Dothideomycetes genomes: a test case for predicting lifestyles and emergence of pathogens.</title>
        <authorList>
            <person name="Haridas S."/>
            <person name="Albert R."/>
            <person name="Binder M."/>
            <person name="Bloem J."/>
            <person name="Labutti K."/>
            <person name="Salamov A."/>
            <person name="Andreopoulos B."/>
            <person name="Baker S."/>
            <person name="Barry K."/>
            <person name="Bills G."/>
            <person name="Bluhm B."/>
            <person name="Cannon C."/>
            <person name="Castanera R."/>
            <person name="Culley D."/>
            <person name="Daum C."/>
            <person name="Ezra D."/>
            <person name="Gonzalez J."/>
            <person name="Henrissat B."/>
            <person name="Kuo A."/>
            <person name="Liang C."/>
            <person name="Lipzen A."/>
            <person name="Lutzoni F."/>
            <person name="Magnuson J."/>
            <person name="Mondo S."/>
            <person name="Nolan M."/>
            <person name="Ohm R."/>
            <person name="Pangilinan J."/>
            <person name="Park H.-J."/>
            <person name="Ramirez L."/>
            <person name="Alfaro M."/>
            <person name="Sun H."/>
            <person name="Tritt A."/>
            <person name="Yoshinaga Y."/>
            <person name="Zwiers L.-H."/>
            <person name="Turgeon B."/>
            <person name="Goodwin S."/>
            <person name="Spatafora J."/>
            <person name="Crous P."/>
            <person name="Grigoriev I."/>
        </authorList>
    </citation>
    <scope>NUCLEOTIDE SEQUENCE</scope>
    <source>
        <strain evidence="6">CBS 130266</strain>
    </source>
</reference>
<dbReference type="InterPro" id="IPR000651">
    <property type="entry name" value="Ras-like_Gua-exchang_fac_N"/>
</dbReference>
<feature type="compositionally biased region" description="Polar residues" evidence="3">
    <location>
        <begin position="805"/>
        <end position="817"/>
    </location>
</feature>
<feature type="region of interest" description="Disordered" evidence="3">
    <location>
        <begin position="1386"/>
        <end position="1456"/>
    </location>
</feature>
<dbReference type="OrthoDB" id="10254377at2759"/>
<feature type="compositionally biased region" description="Polar residues" evidence="3">
    <location>
        <begin position="524"/>
        <end position="535"/>
    </location>
</feature>
<feature type="compositionally biased region" description="Low complexity" evidence="3">
    <location>
        <begin position="180"/>
        <end position="190"/>
    </location>
</feature>
<sequence>MARQKAATSTRPAGPDATPLPVFSPASVAKASRFIRRSNAQEDAERRLQSQPLRRTKQEGMAESTARQRDPTANRNSPDGGSWSRVRNGRQFTVGNIGNNGRIYLRPVVRPGNQRSATPQTSQSTSRAKALTDDFPYRTDTELARRRPSSSVDHESFFSSTFTIPRAKQGRRRSQEHARSSSIRSPPRAATHIRAHSFSTINDHASRPSLEQPGTFKVFINRPQPSVVRLQKSSGDLPALSMLEVPIPRYELCTPQFGNTGSALIRTPSHTQSSGRDDARSSKASNVGAGGLLTVPSALRSSSALRRHSEVFPRPLVERKSIADIVAPRSSLPPQPAARQSIASSAGHVYDYLTQHPDDPSVVRYAPNTTEILAATPSRLIAHITSPSFLDYELLSDFFLTFRSFVRPDELISFLISRLRWAVTRSDDFGRIVRVRTFVALRHWILNYFVDDFAADEDLRTHFCNLVNELYDFLSSRSDGGGGDIKIIGELKKCWRRTCSLHWVNLGSLTGDSPEDPIVPWGAPSTTGSPRTSIPLSRPAIVKPTEQMKREDMTTSSSAKSSILKQAEMASVSQHAPHPSLTSAPHSYPYPSRTGTAITEQGAPISPISEQSANVLSCSIPVGKTIYRSDPRAEIPLYPHPVTAGGARMNITPSLPSLEAPHPLQSHIRAESFYDPLNIKTAKSTSWVLNGVNGEFDLSALYVFPGSLVHGVLIQPGSPYFDIAKSGNLRRNKSNHTVQIETPEELAHQPGRPQAQANPGVKKLFGSVRRALSSKQGSVANNHVNPSLPPSGGQLLSPPVAASDPTYQTKKSAQRPRTQVRIDLLAAKVAETFKEAVEAGMEEDRAIERDILTFSKNQGSTEGCATPRPRFDRSVTVGSRSIMIMDDTNNDMHMMSGALNPPGNVFNGSRGTMSIYEDYVAHATQDFRATRELRTKSTGPSIDGIVGVDTGASASPVTPAVYLPTGFMKGTKSSMAVRSSVLPRHFSRQRFSNSLRSSFTTSPSSRKWASYHSGDSTPKTKLTVKPVPTTEAASKSSDGEFILGKPPVRQLRRKPGGDLKAATKGADPKCERPKSTGSIASRIVVDSLTLATKSPVGVSAAATPTATPNKKKKAKDGEGGHRSISLIQTHSSQPNLRPSFEAEVAKLAALPDDEHDDGGIEAALLKLEGKYATKPPVVAPPLDTAIPDQVISPVRSNFGGEGDWHSGEDEYTRKVRHHKEHVEVIHPEHPISPLLPSSPLMPTSPEGFQTRSIHRISQFSEIPTPIHALASPTSVVESEESYSSVPLLERSHSGPASAISPGTLERHYITESLPKAEEQESANSSIEHVVKTDSLRRIPPGESVPRSPTVHSSFLLDDQEELGDYGPSENDSQGVRSYFEDEAIDLGSPDESHFTHPLRHPDSPPVVNQPRKETPPIAKPTTFNQGLPTPGLTPKTKPNSQSEPPTIPKAHQQAKPSEITHPAAHLPFILAFDAEILAQQFTLIEKDALDEIDWKELIELRWKQTSPTVKDWVEYLRTQDPHGVDLVIARFNIIVKWAVSEIVLTELQEERVSCIIQYIHIAVHCRRLRNYATMYQITIALLSVDCSRLKKTWEHVPLAEQQMFKELEQVVQPIRNFHNLRVEMETGSSDEGCIPFIGIYTRDLVYNSQKPAFITSAPLNANEPLVNFERHHTAATIVKSLLRLLEASSKYQFTVEPDIISKCLWMACLTEDEITARSKKLE</sequence>
<dbReference type="Gene3D" id="1.10.840.10">
    <property type="entry name" value="Ras guanine-nucleotide exchange factors catalytic domain"/>
    <property type="match status" value="1"/>
</dbReference>
<evidence type="ECO:0000256" key="1">
    <source>
        <dbReference type="ARBA" id="ARBA00022658"/>
    </source>
</evidence>
<evidence type="ECO:0000259" key="5">
    <source>
        <dbReference type="PROSITE" id="PS50212"/>
    </source>
</evidence>
<evidence type="ECO:0000313" key="7">
    <source>
        <dbReference type="Proteomes" id="UP000800235"/>
    </source>
</evidence>
<dbReference type="PROSITE" id="PS50009">
    <property type="entry name" value="RASGEF_CAT"/>
    <property type="match status" value="1"/>
</dbReference>
<dbReference type="GO" id="GO:0005085">
    <property type="term" value="F:guanyl-nucleotide exchange factor activity"/>
    <property type="evidence" value="ECO:0007669"/>
    <property type="project" value="UniProtKB-KW"/>
</dbReference>
<feature type="region of interest" description="Disordered" evidence="3">
    <location>
        <begin position="263"/>
        <end position="289"/>
    </location>
</feature>
<dbReference type="InterPro" id="IPR036964">
    <property type="entry name" value="RASGEF_cat_dom_sf"/>
</dbReference>
<dbReference type="CDD" id="cd06224">
    <property type="entry name" value="REM"/>
    <property type="match status" value="1"/>
</dbReference>
<dbReference type="SUPFAM" id="SSF48366">
    <property type="entry name" value="Ras GEF"/>
    <property type="match status" value="1"/>
</dbReference>
<protein>
    <submittedName>
        <fullName evidence="6">Ras GEF</fullName>
    </submittedName>
</protein>
<dbReference type="InterPro" id="IPR023578">
    <property type="entry name" value="Ras_GEF_dom_sf"/>
</dbReference>
<feature type="region of interest" description="Disordered" evidence="3">
    <location>
        <begin position="1095"/>
        <end position="1121"/>
    </location>
</feature>
<feature type="compositionally biased region" description="Basic and acidic residues" evidence="3">
    <location>
        <begin position="39"/>
        <end position="48"/>
    </location>
</feature>
<feature type="region of interest" description="Disordered" evidence="3">
    <location>
        <begin position="1314"/>
        <end position="1352"/>
    </location>
</feature>
<dbReference type="Proteomes" id="UP000800235">
    <property type="component" value="Unassembled WGS sequence"/>
</dbReference>
<feature type="region of interest" description="Disordered" evidence="3">
    <location>
        <begin position="1"/>
        <end position="190"/>
    </location>
</feature>
<feature type="compositionally biased region" description="Polar residues" evidence="3">
    <location>
        <begin position="554"/>
        <end position="564"/>
    </location>
</feature>
<keyword evidence="1 2" id="KW-0344">Guanine-nucleotide releasing factor</keyword>
<feature type="compositionally biased region" description="Basic and acidic residues" evidence="3">
    <location>
        <begin position="56"/>
        <end position="72"/>
    </location>
</feature>
<dbReference type="PROSITE" id="PS50212">
    <property type="entry name" value="RASGEF_NTER"/>
    <property type="match status" value="1"/>
</dbReference>
<dbReference type="EMBL" id="MU007011">
    <property type="protein sequence ID" value="KAF2436127.1"/>
    <property type="molecule type" value="Genomic_DNA"/>
</dbReference>
<dbReference type="InterPro" id="IPR008937">
    <property type="entry name" value="Ras-like_GEF"/>
</dbReference>
<feature type="compositionally biased region" description="Low complexity" evidence="3">
    <location>
        <begin position="1017"/>
        <end position="1030"/>
    </location>
</feature>
<dbReference type="SMART" id="SM00147">
    <property type="entry name" value="RasGEF"/>
    <property type="match status" value="1"/>
</dbReference>
<feature type="compositionally biased region" description="Low complexity" evidence="3">
    <location>
        <begin position="1426"/>
        <end position="1438"/>
    </location>
</feature>
<dbReference type="GO" id="GO:0007265">
    <property type="term" value="P:Ras protein signal transduction"/>
    <property type="evidence" value="ECO:0007669"/>
    <property type="project" value="TreeGrafter"/>
</dbReference>
<name>A0A9P4P2L5_9PEZI</name>
<feature type="compositionally biased region" description="Basic and acidic residues" evidence="3">
    <location>
        <begin position="1390"/>
        <end position="1402"/>
    </location>
</feature>
<feature type="compositionally biased region" description="Polar residues" evidence="3">
    <location>
        <begin position="775"/>
        <end position="785"/>
    </location>
</feature>
<dbReference type="Pfam" id="PF00618">
    <property type="entry name" value="RasGEF_N"/>
    <property type="match status" value="1"/>
</dbReference>
<feature type="compositionally biased region" description="Low complexity" evidence="3">
    <location>
        <begin position="993"/>
        <end position="1006"/>
    </location>
</feature>
<dbReference type="GO" id="GO:0005886">
    <property type="term" value="C:plasma membrane"/>
    <property type="evidence" value="ECO:0007669"/>
    <property type="project" value="TreeGrafter"/>
</dbReference>
<dbReference type="PANTHER" id="PTHR23113:SF363">
    <property type="entry name" value="PROTEIN SON OF SEVENLESS"/>
    <property type="match status" value="1"/>
</dbReference>
<dbReference type="SMART" id="SM00229">
    <property type="entry name" value="RasGEFN"/>
    <property type="match status" value="1"/>
</dbReference>
<feature type="compositionally biased region" description="Polar residues" evidence="3">
    <location>
        <begin position="1"/>
        <end position="11"/>
    </location>
</feature>
<comment type="caution">
    <text evidence="6">The sequence shown here is derived from an EMBL/GenBank/DDBJ whole genome shotgun (WGS) entry which is preliminary data.</text>
</comment>
<feature type="compositionally biased region" description="Polar residues" evidence="3">
    <location>
        <begin position="90"/>
        <end position="99"/>
    </location>
</feature>
<dbReference type="InterPro" id="IPR001895">
    <property type="entry name" value="RASGEF_cat_dom"/>
</dbReference>
<feature type="compositionally biased region" description="Polar residues" evidence="3">
    <location>
        <begin position="263"/>
        <end position="274"/>
    </location>
</feature>
<feature type="compositionally biased region" description="Polar residues" evidence="3">
    <location>
        <begin position="113"/>
        <end position="127"/>
    </location>
</feature>
<evidence type="ECO:0000259" key="4">
    <source>
        <dbReference type="PROSITE" id="PS50009"/>
    </source>
</evidence>
<accession>A0A9P4P2L5</accession>
<feature type="domain" description="N-terminal Ras-GEF" evidence="5">
    <location>
        <begin position="368"/>
        <end position="492"/>
    </location>
</feature>
<dbReference type="Pfam" id="PF00617">
    <property type="entry name" value="RasGEF"/>
    <property type="match status" value="1"/>
</dbReference>
<feature type="region of interest" description="Disordered" evidence="3">
    <location>
        <begin position="993"/>
        <end position="1078"/>
    </location>
</feature>
<dbReference type="PANTHER" id="PTHR23113">
    <property type="entry name" value="GUANINE NUCLEOTIDE EXCHANGE FACTOR"/>
    <property type="match status" value="1"/>
</dbReference>
<organism evidence="6 7">
    <name type="scientific">Tothia fuscella</name>
    <dbReference type="NCBI Taxonomy" id="1048955"/>
    <lineage>
        <taxon>Eukaryota</taxon>
        <taxon>Fungi</taxon>
        <taxon>Dikarya</taxon>
        <taxon>Ascomycota</taxon>
        <taxon>Pezizomycotina</taxon>
        <taxon>Dothideomycetes</taxon>
        <taxon>Pleosporomycetidae</taxon>
        <taxon>Venturiales</taxon>
        <taxon>Cylindrosympodiaceae</taxon>
        <taxon>Tothia</taxon>
    </lineage>
</organism>
<feature type="compositionally biased region" description="Basic and acidic residues" evidence="3">
    <location>
        <begin position="130"/>
        <end position="145"/>
    </location>
</feature>
<dbReference type="Gene3D" id="1.20.870.10">
    <property type="entry name" value="Son of sevenless (SoS) protein Chain: S domain 1"/>
    <property type="match status" value="1"/>
</dbReference>